<sequence>MLFLNVLCALLLYLIDSTPNLSSFLIDRIKCYFCFPRIDKVPCSRRRCLMAT</sequence>
<evidence type="ECO:0000313" key="2">
    <source>
        <dbReference type="WBParaSite" id="MCU_001525-RA"/>
    </source>
</evidence>
<proteinExistence type="predicted"/>
<reference evidence="2" key="1">
    <citation type="submission" date="2019-11" db="UniProtKB">
        <authorList>
            <consortium name="WormBaseParasite"/>
        </authorList>
    </citation>
    <scope>IDENTIFICATION</scope>
</reference>
<evidence type="ECO:0000256" key="1">
    <source>
        <dbReference type="SAM" id="SignalP"/>
    </source>
</evidence>
<keyword evidence="1" id="KW-0732">Signal</keyword>
<accession>A0A5K3ENK7</accession>
<dbReference type="AlphaFoldDB" id="A0A5K3ENK7"/>
<feature type="chain" id="PRO_5024292816" evidence="1">
    <location>
        <begin position="18"/>
        <end position="52"/>
    </location>
</feature>
<name>A0A5K3ENK7_MESCO</name>
<feature type="signal peptide" evidence="1">
    <location>
        <begin position="1"/>
        <end position="17"/>
    </location>
</feature>
<dbReference type="WBParaSite" id="MCU_001525-RA">
    <property type="protein sequence ID" value="MCU_001525-RA"/>
    <property type="gene ID" value="MCU_001525"/>
</dbReference>
<protein>
    <submittedName>
        <fullName evidence="2">Secreted protein</fullName>
    </submittedName>
</protein>
<organism evidence="2">
    <name type="scientific">Mesocestoides corti</name>
    <name type="common">Flatworm</name>
    <dbReference type="NCBI Taxonomy" id="53468"/>
    <lineage>
        <taxon>Eukaryota</taxon>
        <taxon>Metazoa</taxon>
        <taxon>Spiralia</taxon>
        <taxon>Lophotrochozoa</taxon>
        <taxon>Platyhelminthes</taxon>
        <taxon>Cestoda</taxon>
        <taxon>Eucestoda</taxon>
        <taxon>Cyclophyllidea</taxon>
        <taxon>Mesocestoididae</taxon>
        <taxon>Mesocestoides</taxon>
    </lineage>
</organism>